<proteinExistence type="predicted"/>
<comment type="caution">
    <text evidence="3">The sequence shown here is derived from an EMBL/GenBank/DDBJ whole genome shotgun (WGS) entry which is preliminary data.</text>
</comment>
<dbReference type="PROSITE" id="PS50222">
    <property type="entry name" value="EF_HAND_2"/>
    <property type="match status" value="1"/>
</dbReference>
<feature type="domain" description="EF-hand" evidence="2">
    <location>
        <begin position="108"/>
        <end position="143"/>
    </location>
</feature>
<dbReference type="PANTHER" id="PTHR23048:SF0">
    <property type="entry name" value="CALMODULIN LIKE 3"/>
    <property type="match status" value="1"/>
</dbReference>
<dbReference type="GO" id="GO:0016460">
    <property type="term" value="C:myosin II complex"/>
    <property type="evidence" value="ECO:0007669"/>
    <property type="project" value="TreeGrafter"/>
</dbReference>
<reference evidence="3 4" key="1">
    <citation type="submission" date="2024-03" db="EMBL/GenBank/DDBJ databases">
        <title>The Acrasis kona genome and developmental transcriptomes reveal deep origins of eukaryotic multicellular pathways.</title>
        <authorList>
            <person name="Sheikh S."/>
            <person name="Fu C.-J."/>
            <person name="Brown M.W."/>
            <person name="Baldauf S.L."/>
        </authorList>
    </citation>
    <scope>NUCLEOTIDE SEQUENCE [LARGE SCALE GENOMIC DNA]</scope>
    <source>
        <strain evidence="3 4">ATCC MYA-3509</strain>
    </source>
</reference>
<accession>A0AAW2ZKX8</accession>
<evidence type="ECO:0000313" key="4">
    <source>
        <dbReference type="Proteomes" id="UP001431209"/>
    </source>
</evidence>
<dbReference type="FunFam" id="1.10.238.10:FF:000001">
    <property type="entry name" value="Calmodulin 1"/>
    <property type="match status" value="1"/>
</dbReference>
<dbReference type="AlphaFoldDB" id="A0AAW2ZKX8"/>
<protein>
    <submittedName>
        <fullName evidence="3">Calmodulin</fullName>
    </submittedName>
</protein>
<evidence type="ECO:0000259" key="2">
    <source>
        <dbReference type="PROSITE" id="PS50222"/>
    </source>
</evidence>
<dbReference type="SMART" id="SM00054">
    <property type="entry name" value="EFh"/>
    <property type="match status" value="2"/>
</dbReference>
<dbReference type="EMBL" id="JAOPGA020001558">
    <property type="protein sequence ID" value="KAL0489450.1"/>
    <property type="molecule type" value="Genomic_DNA"/>
</dbReference>
<name>A0AAW2ZKX8_9EUKA</name>
<evidence type="ECO:0000256" key="1">
    <source>
        <dbReference type="ARBA" id="ARBA00022737"/>
    </source>
</evidence>
<evidence type="ECO:0000313" key="3">
    <source>
        <dbReference type="EMBL" id="KAL0489450.1"/>
    </source>
</evidence>
<keyword evidence="1" id="KW-0677">Repeat</keyword>
<dbReference type="InterPro" id="IPR050230">
    <property type="entry name" value="CALM/Myosin/TropC-like"/>
</dbReference>
<dbReference type="Gene3D" id="1.10.238.10">
    <property type="entry name" value="EF-hand"/>
    <property type="match status" value="1"/>
</dbReference>
<organism evidence="3 4">
    <name type="scientific">Acrasis kona</name>
    <dbReference type="NCBI Taxonomy" id="1008807"/>
    <lineage>
        <taxon>Eukaryota</taxon>
        <taxon>Discoba</taxon>
        <taxon>Heterolobosea</taxon>
        <taxon>Tetramitia</taxon>
        <taxon>Eutetramitia</taxon>
        <taxon>Acrasidae</taxon>
        <taxon>Acrasis</taxon>
    </lineage>
</organism>
<dbReference type="GO" id="GO:0005509">
    <property type="term" value="F:calcium ion binding"/>
    <property type="evidence" value="ECO:0007669"/>
    <property type="project" value="InterPro"/>
</dbReference>
<sequence length="176" mass="19995">MWQHNVYLILKELLSSYDFLVNSNVPPNKCTMSKQSEYKETFALFEKDNGSISGIDLVTALRSLGHNLSDEDLTKELSTCDPEMLRLMDVEYVEFLKIVNRKAKDDERTEESIKEAFSVFDTSASGFVKKEEFKRVLTTLGDKLSDDIVDILIEEAGVDELGNVQLSQLVKLMLTN</sequence>
<dbReference type="PANTHER" id="PTHR23048">
    <property type="entry name" value="MYOSIN LIGHT CHAIN 1, 3"/>
    <property type="match status" value="1"/>
</dbReference>
<keyword evidence="4" id="KW-1185">Reference proteome</keyword>
<dbReference type="CDD" id="cd00051">
    <property type="entry name" value="EFh"/>
    <property type="match status" value="1"/>
</dbReference>
<dbReference type="Proteomes" id="UP001431209">
    <property type="component" value="Unassembled WGS sequence"/>
</dbReference>
<dbReference type="InterPro" id="IPR011992">
    <property type="entry name" value="EF-hand-dom_pair"/>
</dbReference>
<gene>
    <name evidence="3" type="ORF">AKO1_009184</name>
</gene>
<dbReference type="SUPFAM" id="SSF47473">
    <property type="entry name" value="EF-hand"/>
    <property type="match status" value="1"/>
</dbReference>
<dbReference type="InterPro" id="IPR002048">
    <property type="entry name" value="EF_hand_dom"/>
</dbReference>
<dbReference type="Pfam" id="PF13499">
    <property type="entry name" value="EF-hand_7"/>
    <property type="match status" value="1"/>
</dbReference>